<gene>
    <name evidence="1" type="ORF">WMSIL1_LOCUS14182</name>
</gene>
<protein>
    <recommendedName>
        <fullName evidence="3">F-box domain-containing protein</fullName>
    </recommendedName>
</protein>
<evidence type="ECO:0008006" key="3">
    <source>
        <dbReference type="Google" id="ProtNLM"/>
    </source>
</evidence>
<evidence type="ECO:0000313" key="1">
    <source>
        <dbReference type="EMBL" id="VUZ56577.1"/>
    </source>
</evidence>
<organism evidence="1 2">
    <name type="scientific">Hymenolepis diminuta</name>
    <name type="common">Rat tapeworm</name>
    <dbReference type="NCBI Taxonomy" id="6216"/>
    <lineage>
        <taxon>Eukaryota</taxon>
        <taxon>Metazoa</taxon>
        <taxon>Spiralia</taxon>
        <taxon>Lophotrochozoa</taxon>
        <taxon>Platyhelminthes</taxon>
        <taxon>Cestoda</taxon>
        <taxon>Eucestoda</taxon>
        <taxon>Cyclophyllidea</taxon>
        <taxon>Hymenolepididae</taxon>
        <taxon>Hymenolepis</taxon>
    </lineage>
</organism>
<sequence>MSIERICEYLHVNDLISLTSAIFQWNWILELKETIEKFRRLMSSWMWFDKNMCELLLKR</sequence>
<reference evidence="1 2" key="1">
    <citation type="submission" date="2019-07" db="EMBL/GenBank/DDBJ databases">
        <authorList>
            <person name="Jastrzebski P J."/>
            <person name="Paukszto L."/>
            <person name="Jastrzebski P J."/>
        </authorList>
    </citation>
    <scope>NUCLEOTIDE SEQUENCE [LARGE SCALE GENOMIC DNA]</scope>
    <source>
        <strain evidence="1 2">WMS-il1</strain>
    </source>
</reference>
<accession>A0A564ZAQ5</accession>
<proteinExistence type="predicted"/>
<evidence type="ECO:0000313" key="2">
    <source>
        <dbReference type="Proteomes" id="UP000321570"/>
    </source>
</evidence>
<dbReference type="Proteomes" id="UP000321570">
    <property type="component" value="Unassembled WGS sequence"/>
</dbReference>
<dbReference type="EMBL" id="CABIJS010000706">
    <property type="protein sequence ID" value="VUZ56577.1"/>
    <property type="molecule type" value="Genomic_DNA"/>
</dbReference>
<dbReference type="AlphaFoldDB" id="A0A564ZAQ5"/>
<keyword evidence="2" id="KW-1185">Reference proteome</keyword>
<name>A0A564ZAQ5_HYMDI</name>